<dbReference type="GO" id="GO:0009062">
    <property type="term" value="P:fatty acid catabolic process"/>
    <property type="evidence" value="ECO:0007669"/>
    <property type="project" value="TreeGrafter"/>
</dbReference>
<dbReference type="OrthoDB" id="331699at2759"/>
<evidence type="ECO:0000313" key="3">
    <source>
        <dbReference type="EMBL" id="KAG7398799.1"/>
    </source>
</evidence>
<accession>A0A8T1X4G4</accession>
<dbReference type="InterPro" id="IPR040170">
    <property type="entry name" value="Cytosol_ACT"/>
</dbReference>
<dbReference type="PROSITE" id="PS51770">
    <property type="entry name" value="HOTDOG_ACOT"/>
    <property type="match status" value="2"/>
</dbReference>
<dbReference type="GO" id="GO:0006637">
    <property type="term" value="P:acyl-CoA metabolic process"/>
    <property type="evidence" value="ECO:0007669"/>
    <property type="project" value="TreeGrafter"/>
</dbReference>
<evidence type="ECO:0000256" key="1">
    <source>
        <dbReference type="ARBA" id="ARBA00022801"/>
    </source>
</evidence>
<dbReference type="GO" id="GO:0005829">
    <property type="term" value="C:cytosol"/>
    <property type="evidence" value="ECO:0007669"/>
    <property type="project" value="TreeGrafter"/>
</dbReference>
<reference evidence="3" key="1">
    <citation type="submission" date="2021-02" db="EMBL/GenBank/DDBJ databases">
        <authorList>
            <person name="Palmer J.M."/>
        </authorList>
    </citation>
    <scope>NUCLEOTIDE SEQUENCE</scope>
    <source>
        <strain evidence="3">SCRP23</strain>
    </source>
</reference>
<protein>
    <recommendedName>
        <fullName evidence="2">HotDog ACOT-type domain-containing protein</fullName>
    </recommendedName>
</protein>
<dbReference type="PANTHER" id="PTHR11049:SF24">
    <property type="entry name" value="CYTOSOLIC ACYL COENZYME A THIOESTER HYDROLASE"/>
    <property type="match status" value="1"/>
</dbReference>
<keyword evidence="1" id="KW-0378">Hydrolase</keyword>
<dbReference type="InterPro" id="IPR006683">
    <property type="entry name" value="Thioestr_dom"/>
</dbReference>
<name>A0A8T1X4G4_9STRA</name>
<sequence>MLSRAAISAIPRAIDTPSKNVVQTVNGQKIVLVPDARMAFGDFVGEESLSGRLMSAGPILDLVDRLAGALSESVTVDQGIVTLSVDRVDIKSPIAHGDLLRMEGEVIHLGRSSIVVQMSGYRYDVDQGQFVEVMSGFATMVAVDFETMRARPGLPTLVHPTDSTYVPRLESLAKQRKELAARWRAVQEKVDQLPHIAAAMIEDFGQEYAELVSVPETLVEVQTSFLPKHCNRNNTTYGGDVLGFMDKVALQCAKGFAKNRNMVTVSMNRVFFQLPIHMDDIVTMAARVCNVRRHHLEVEVEVFVSQVHYKQRRKSHTGYFTVVNLDQTYQKRCITKGLLVDEGDQASMRTMLKAQHRYAFEKEERKELPADPLALTTATATRAMISPSLRGRL</sequence>
<feature type="domain" description="HotDog ACOT-type" evidence="2">
    <location>
        <begin position="215"/>
        <end position="328"/>
    </location>
</feature>
<dbReference type="PANTHER" id="PTHR11049">
    <property type="entry name" value="ACYL COENZYME A THIOESTER HYDROLASE"/>
    <property type="match status" value="1"/>
</dbReference>
<comment type="caution">
    <text evidence="3">The sequence shown here is derived from an EMBL/GenBank/DDBJ whole genome shotgun (WGS) entry which is preliminary data.</text>
</comment>
<evidence type="ECO:0000259" key="2">
    <source>
        <dbReference type="PROSITE" id="PS51770"/>
    </source>
</evidence>
<feature type="domain" description="HotDog ACOT-type" evidence="2">
    <location>
        <begin position="29"/>
        <end position="146"/>
    </location>
</feature>
<dbReference type="Proteomes" id="UP000693981">
    <property type="component" value="Unassembled WGS sequence"/>
</dbReference>
<proteinExistence type="predicted"/>
<dbReference type="FunFam" id="3.10.129.10:FF:000055">
    <property type="entry name" value="ATP-binding Cassette (ABC) superfamily"/>
    <property type="match status" value="1"/>
</dbReference>
<dbReference type="GO" id="GO:0052816">
    <property type="term" value="F:long-chain fatty acyl-CoA hydrolase activity"/>
    <property type="evidence" value="ECO:0007669"/>
    <property type="project" value="TreeGrafter"/>
</dbReference>
<dbReference type="AlphaFoldDB" id="A0A8T1X4G4"/>
<dbReference type="EMBL" id="JAGDFL010000071">
    <property type="protein sequence ID" value="KAG7398799.1"/>
    <property type="molecule type" value="Genomic_DNA"/>
</dbReference>
<dbReference type="CDD" id="cd03442">
    <property type="entry name" value="BFIT_BACH"/>
    <property type="match status" value="2"/>
</dbReference>
<evidence type="ECO:0000313" key="4">
    <source>
        <dbReference type="Proteomes" id="UP000693981"/>
    </source>
</evidence>
<dbReference type="Pfam" id="PF03061">
    <property type="entry name" value="4HBT"/>
    <property type="match status" value="2"/>
</dbReference>
<organism evidence="3 4">
    <name type="scientific">Phytophthora boehmeriae</name>
    <dbReference type="NCBI Taxonomy" id="109152"/>
    <lineage>
        <taxon>Eukaryota</taxon>
        <taxon>Sar</taxon>
        <taxon>Stramenopiles</taxon>
        <taxon>Oomycota</taxon>
        <taxon>Peronosporomycetes</taxon>
        <taxon>Peronosporales</taxon>
        <taxon>Peronosporaceae</taxon>
        <taxon>Phytophthora</taxon>
    </lineage>
</organism>
<dbReference type="InterPro" id="IPR033120">
    <property type="entry name" value="HOTDOG_ACOT"/>
</dbReference>
<keyword evidence="4" id="KW-1185">Reference proteome</keyword>
<gene>
    <name evidence="3" type="ORF">PHYBOEH_010431</name>
</gene>
<dbReference type="FunFam" id="3.10.129.10:FF:000057">
    <property type="entry name" value="ATP-binding Cassette (ABC) superfamily"/>
    <property type="match status" value="1"/>
</dbReference>